<evidence type="ECO:0000313" key="3">
    <source>
        <dbReference type="Proteomes" id="UP000243975"/>
    </source>
</evidence>
<organism evidence="2 3">
    <name type="scientific">Cynara cardunculus var. scolymus</name>
    <name type="common">Globe artichoke</name>
    <name type="synonym">Cynara scolymus</name>
    <dbReference type="NCBI Taxonomy" id="59895"/>
    <lineage>
        <taxon>Eukaryota</taxon>
        <taxon>Viridiplantae</taxon>
        <taxon>Streptophyta</taxon>
        <taxon>Embryophyta</taxon>
        <taxon>Tracheophyta</taxon>
        <taxon>Spermatophyta</taxon>
        <taxon>Magnoliopsida</taxon>
        <taxon>eudicotyledons</taxon>
        <taxon>Gunneridae</taxon>
        <taxon>Pentapetalae</taxon>
        <taxon>asterids</taxon>
        <taxon>campanulids</taxon>
        <taxon>Asterales</taxon>
        <taxon>Asteraceae</taxon>
        <taxon>Carduoideae</taxon>
        <taxon>Cardueae</taxon>
        <taxon>Carduinae</taxon>
        <taxon>Cynara</taxon>
    </lineage>
</organism>
<dbReference type="EMBL" id="LEKV01003209">
    <property type="protein sequence ID" value="KVI00862.1"/>
    <property type="molecule type" value="Genomic_DNA"/>
</dbReference>
<keyword evidence="3" id="KW-1185">Reference proteome</keyword>
<sequence>MHLLNPLIDYTQAASWSLVRIKEFGYVKVQTTTTQLSFEFVNANTRMLEDRFIIIKKLNHVNDAKD</sequence>
<accession>A0A103Y1M1</accession>
<reference evidence="2 3" key="1">
    <citation type="journal article" date="2016" name="Sci. Rep.">
        <title>The genome sequence of the outbreeding globe artichoke constructed de novo incorporating a phase-aware low-pass sequencing strategy of F1 progeny.</title>
        <authorList>
            <person name="Scaglione D."/>
            <person name="Reyes-Chin-Wo S."/>
            <person name="Acquadro A."/>
            <person name="Froenicke L."/>
            <person name="Portis E."/>
            <person name="Beitel C."/>
            <person name="Tirone M."/>
            <person name="Mauro R."/>
            <person name="Lo Monaco A."/>
            <person name="Mauromicale G."/>
            <person name="Faccioli P."/>
            <person name="Cattivelli L."/>
            <person name="Rieseberg L."/>
            <person name="Michelmore R."/>
            <person name="Lanteri S."/>
        </authorList>
    </citation>
    <scope>NUCLEOTIDE SEQUENCE [LARGE SCALE GENOMIC DNA]</scope>
    <source>
        <strain evidence="2">2C</strain>
    </source>
</reference>
<protein>
    <recommendedName>
        <fullName evidence="1">Purple acid phosphatase C-terminal domain-containing protein</fullName>
    </recommendedName>
</protein>
<name>A0A103Y1M1_CYNCS</name>
<gene>
    <name evidence="2" type="ORF">Ccrd_020883</name>
</gene>
<feature type="domain" description="Purple acid phosphatase C-terminal" evidence="1">
    <location>
        <begin position="11"/>
        <end position="47"/>
    </location>
</feature>
<dbReference type="InterPro" id="IPR025733">
    <property type="entry name" value="PAPs_C"/>
</dbReference>
<dbReference type="Proteomes" id="UP000243975">
    <property type="component" value="Unassembled WGS sequence"/>
</dbReference>
<dbReference type="Pfam" id="PF14008">
    <property type="entry name" value="Metallophos_C"/>
    <property type="match status" value="1"/>
</dbReference>
<proteinExistence type="predicted"/>
<dbReference type="Gramene" id="KVI00862">
    <property type="protein sequence ID" value="KVI00862"/>
    <property type="gene ID" value="Ccrd_020883"/>
</dbReference>
<evidence type="ECO:0000259" key="1">
    <source>
        <dbReference type="Pfam" id="PF14008"/>
    </source>
</evidence>
<comment type="caution">
    <text evidence="2">The sequence shown here is derived from an EMBL/GenBank/DDBJ whole genome shotgun (WGS) entry which is preliminary data.</text>
</comment>
<evidence type="ECO:0000313" key="2">
    <source>
        <dbReference type="EMBL" id="KVI00862.1"/>
    </source>
</evidence>
<dbReference type="AlphaFoldDB" id="A0A103Y1M1"/>